<dbReference type="AlphaFoldDB" id="A0A0D2K6Y0"/>
<reference evidence="1 2" key="1">
    <citation type="journal article" date="2013" name="BMC Genomics">
        <title>Reconstruction of the lipid metabolism for the microalga Monoraphidium neglectum from its genome sequence reveals characteristics suitable for biofuel production.</title>
        <authorList>
            <person name="Bogen C."/>
            <person name="Al-Dilaimi A."/>
            <person name="Albersmeier A."/>
            <person name="Wichmann J."/>
            <person name="Grundmann M."/>
            <person name="Rupp O."/>
            <person name="Lauersen K.J."/>
            <person name="Blifernez-Klassen O."/>
            <person name="Kalinowski J."/>
            <person name="Goesmann A."/>
            <person name="Mussgnug J.H."/>
            <person name="Kruse O."/>
        </authorList>
    </citation>
    <scope>NUCLEOTIDE SEQUENCE [LARGE SCALE GENOMIC DNA]</scope>
    <source>
        <strain evidence="1 2">SAG 48.87</strain>
    </source>
</reference>
<dbReference type="Proteomes" id="UP000054498">
    <property type="component" value="Unassembled WGS sequence"/>
</dbReference>
<evidence type="ECO:0000313" key="2">
    <source>
        <dbReference type="Proteomes" id="UP000054498"/>
    </source>
</evidence>
<keyword evidence="2" id="KW-1185">Reference proteome</keyword>
<protein>
    <submittedName>
        <fullName evidence="1">Uncharacterized protein</fullName>
    </submittedName>
</protein>
<proteinExistence type="predicted"/>
<dbReference type="GeneID" id="25733722"/>
<evidence type="ECO:0000313" key="1">
    <source>
        <dbReference type="EMBL" id="KIY91958.1"/>
    </source>
</evidence>
<dbReference type="KEGG" id="mng:MNEG_16005"/>
<dbReference type="OrthoDB" id="540844at2759"/>
<accession>A0A0D2K6Y0</accession>
<sequence length="66" mass="6900">MLCAATRLLKACTANTKDGWFSSSNGKKCIKKYTDTWAIGDSVKLEKANCVSVKAAAPAAAKPAGH</sequence>
<dbReference type="RefSeq" id="XP_013890978.1">
    <property type="nucleotide sequence ID" value="XM_014035524.1"/>
</dbReference>
<gene>
    <name evidence="1" type="ORF">MNEG_16005</name>
</gene>
<organism evidence="1 2">
    <name type="scientific">Monoraphidium neglectum</name>
    <dbReference type="NCBI Taxonomy" id="145388"/>
    <lineage>
        <taxon>Eukaryota</taxon>
        <taxon>Viridiplantae</taxon>
        <taxon>Chlorophyta</taxon>
        <taxon>core chlorophytes</taxon>
        <taxon>Chlorophyceae</taxon>
        <taxon>CS clade</taxon>
        <taxon>Sphaeropleales</taxon>
        <taxon>Selenastraceae</taxon>
        <taxon>Monoraphidium</taxon>
    </lineage>
</organism>
<dbReference type="EMBL" id="KK106097">
    <property type="protein sequence ID" value="KIY91958.1"/>
    <property type="molecule type" value="Genomic_DNA"/>
</dbReference>
<name>A0A0D2K6Y0_9CHLO</name>